<feature type="region of interest" description="Disordered" evidence="1">
    <location>
        <begin position="1"/>
        <end position="22"/>
    </location>
</feature>
<accession>A0A0K8PML0</accession>
<evidence type="ECO:0000256" key="1">
    <source>
        <dbReference type="SAM" id="MobiDB-lite"/>
    </source>
</evidence>
<dbReference type="AlphaFoldDB" id="A0A0K8PML0"/>
<dbReference type="EMBL" id="DF968291">
    <property type="protein sequence ID" value="GAP49125.1"/>
    <property type="molecule type" value="Genomic_DNA"/>
</dbReference>
<sequence length="49" mass="5549">MRHDEVNGSDGTKTAGTWKGRRYGFPQAGFLLSCRRRTPGNLSGRDDHW</sequence>
<evidence type="ECO:0000313" key="3">
    <source>
        <dbReference type="Proteomes" id="UP000053859"/>
    </source>
</evidence>
<protein>
    <submittedName>
        <fullName evidence="2">Uncharacterized protein</fullName>
    </submittedName>
</protein>
<dbReference type="Proteomes" id="UP000053859">
    <property type="component" value="Unassembled WGS sequence"/>
</dbReference>
<name>A0A0K8PML0_STRAJ</name>
<proteinExistence type="predicted"/>
<gene>
    <name evidence="2" type="ORF">SAZU_3989</name>
</gene>
<dbReference type="PROSITE" id="PS51257">
    <property type="entry name" value="PROKAR_LIPOPROTEIN"/>
    <property type="match status" value="1"/>
</dbReference>
<dbReference type="PATRIC" id="fig|146537.3.peg.4199"/>
<organism evidence="2 3">
    <name type="scientific">Streptomyces azureus</name>
    <dbReference type="NCBI Taxonomy" id="146537"/>
    <lineage>
        <taxon>Bacteria</taxon>
        <taxon>Bacillati</taxon>
        <taxon>Actinomycetota</taxon>
        <taxon>Actinomycetes</taxon>
        <taxon>Kitasatosporales</taxon>
        <taxon>Streptomycetaceae</taxon>
        <taxon>Streptomyces</taxon>
    </lineage>
</organism>
<evidence type="ECO:0000313" key="2">
    <source>
        <dbReference type="EMBL" id="GAP49125.1"/>
    </source>
</evidence>
<keyword evidence="3" id="KW-1185">Reference proteome</keyword>
<reference evidence="2" key="1">
    <citation type="journal article" date="2015" name="Genome Announc.">
        <title>Draft Genome Sequence of Thiostrepton-Producing Streptomyces azureus ATCC 14921.</title>
        <authorList>
            <person name="Sakihara K."/>
            <person name="Maeda J."/>
            <person name="Tashiro K."/>
            <person name="Fujino Y."/>
            <person name="Kuhara S."/>
            <person name="Ohshima T."/>
            <person name="Ogata S."/>
            <person name="Doi K."/>
        </authorList>
    </citation>
    <scope>NUCLEOTIDE SEQUENCE [LARGE SCALE GENOMIC DNA]</scope>
    <source>
        <strain evidence="2">ATCC14921</strain>
    </source>
</reference>